<dbReference type="FunFam" id="1.10.510.10:FF:000129">
    <property type="entry name" value="cysteine-rich receptor-like protein kinase 10"/>
    <property type="match status" value="1"/>
</dbReference>
<feature type="domain" description="Protein kinase" evidence="19">
    <location>
        <begin position="344"/>
        <end position="612"/>
    </location>
</feature>
<evidence type="ECO:0000256" key="9">
    <source>
        <dbReference type="ARBA" id="ARBA00022777"/>
    </source>
</evidence>
<dbReference type="PROSITE" id="PS50011">
    <property type="entry name" value="PROTEIN_KINASE_DOM"/>
    <property type="match status" value="1"/>
</dbReference>
<dbReference type="PANTHER" id="PTHR27002:SF679">
    <property type="entry name" value="CYSTEINE-RICH RECEPTOR-LIKE PROTEIN KINASE 10 ISOFORM X1"/>
    <property type="match status" value="1"/>
</dbReference>
<keyword evidence="14" id="KW-0325">Glycoprotein</keyword>
<reference evidence="21" key="1">
    <citation type="journal article" date="2023" name="Plant J.">
        <title>The genome of the king protea, Protea cynaroides.</title>
        <authorList>
            <person name="Chang J."/>
            <person name="Duong T.A."/>
            <person name="Schoeman C."/>
            <person name="Ma X."/>
            <person name="Roodt D."/>
            <person name="Barker N."/>
            <person name="Li Z."/>
            <person name="Van de Peer Y."/>
            <person name="Mizrachi E."/>
        </authorList>
    </citation>
    <scope>NUCLEOTIDE SEQUENCE</scope>
    <source>
        <tissue evidence="21">Young leaves</tissue>
    </source>
</reference>
<keyword evidence="13" id="KW-1015">Disulfide bond</keyword>
<dbReference type="EC" id="2.7.11.1" evidence="2"/>
<evidence type="ECO:0000256" key="15">
    <source>
        <dbReference type="ARBA" id="ARBA00047899"/>
    </source>
</evidence>
<dbReference type="InterPro" id="IPR001245">
    <property type="entry name" value="Ser-Thr/Tyr_kinase_cat_dom"/>
</dbReference>
<dbReference type="Gene3D" id="3.30.200.20">
    <property type="entry name" value="Phosphorylase Kinase, domain 1"/>
    <property type="match status" value="1"/>
</dbReference>
<dbReference type="SMART" id="SM00220">
    <property type="entry name" value="S_TKc"/>
    <property type="match status" value="1"/>
</dbReference>
<protein>
    <recommendedName>
        <fullName evidence="2">non-specific serine/threonine protein kinase</fullName>
        <ecNumber evidence="2">2.7.11.1</ecNumber>
    </recommendedName>
</protein>
<keyword evidence="8" id="KW-0547">Nucleotide-binding</keyword>
<evidence type="ECO:0000256" key="6">
    <source>
        <dbReference type="ARBA" id="ARBA00022729"/>
    </source>
</evidence>
<evidence type="ECO:0000259" key="20">
    <source>
        <dbReference type="PROSITE" id="PS51473"/>
    </source>
</evidence>
<evidence type="ECO:0000256" key="12">
    <source>
        <dbReference type="ARBA" id="ARBA00023136"/>
    </source>
</evidence>
<proteinExistence type="predicted"/>
<keyword evidence="3" id="KW-0723">Serine/threonine-protein kinase</keyword>
<feature type="transmembrane region" description="Helical" evidence="17">
    <location>
        <begin position="270"/>
        <end position="292"/>
    </location>
</feature>
<dbReference type="InterPro" id="IPR000719">
    <property type="entry name" value="Prot_kinase_dom"/>
</dbReference>
<keyword evidence="9" id="KW-0418">Kinase</keyword>
<dbReference type="InterPro" id="IPR008271">
    <property type="entry name" value="Ser/Thr_kinase_AS"/>
</dbReference>
<keyword evidence="4" id="KW-0808">Transferase</keyword>
<evidence type="ECO:0000256" key="10">
    <source>
        <dbReference type="ARBA" id="ARBA00022840"/>
    </source>
</evidence>
<evidence type="ECO:0000256" key="5">
    <source>
        <dbReference type="ARBA" id="ARBA00022692"/>
    </source>
</evidence>
<keyword evidence="10" id="KW-0067">ATP-binding</keyword>
<dbReference type="GO" id="GO:0004674">
    <property type="term" value="F:protein serine/threonine kinase activity"/>
    <property type="evidence" value="ECO:0007669"/>
    <property type="project" value="UniProtKB-KW"/>
</dbReference>
<gene>
    <name evidence="21" type="ORF">NE237_032915</name>
</gene>
<dbReference type="InterPro" id="IPR002902">
    <property type="entry name" value="GNK2"/>
</dbReference>
<comment type="catalytic activity">
    <reaction evidence="15">
        <text>L-threonyl-[protein] + ATP = O-phospho-L-threonyl-[protein] + ADP + H(+)</text>
        <dbReference type="Rhea" id="RHEA:46608"/>
        <dbReference type="Rhea" id="RHEA-COMP:11060"/>
        <dbReference type="Rhea" id="RHEA-COMP:11605"/>
        <dbReference type="ChEBI" id="CHEBI:15378"/>
        <dbReference type="ChEBI" id="CHEBI:30013"/>
        <dbReference type="ChEBI" id="CHEBI:30616"/>
        <dbReference type="ChEBI" id="CHEBI:61977"/>
        <dbReference type="ChEBI" id="CHEBI:456216"/>
        <dbReference type="EC" id="2.7.11.1"/>
    </reaction>
</comment>
<dbReference type="FunFam" id="3.30.430.20:FF:000002">
    <property type="entry name" value="Cysteine-rich receptor-like protein kinase 10"/>
    <property type="match status" value="1"/>
</dbReference>
<dbReference type="GO" id="GO:0006950">
    <property type="term" value="P:response to stress"/>
    <property type="evidence" value="ECO:0007669"/>
    <property type="project" value="UniProtKB-ARBA"/>
</dbReference>
<dbReference type="GO" id="GO:0005886">
    <property type="term" value="C:plasma membrane"/>
    <property type="evidence" value="ECO:0007669"/>
    <property type="project" value="TreeGrafter"/>
</dbReference>
<dbReference type="CDD" id="cd23509">
    <property type="entry name" value="Gnk2-like"/>
    <property type="match status" value="2"/>
</dbReference>
<dbReference type="InterPro" id="IPR038408">
    <property type="entry name" value="GNK2_sf"/>
</dbReference>
<feature type="domain" description="Gnk2-homologous" evidence="20">
    <location>
        <begin position="137"/>
        <end position="243"/>
    </location>
</feature>
<evidence type="ECO:0000256" key="18">
    <source>
        <dbReference type="SAM" id="SignalP"/>
    </source>
</evidence>
<comment type="subcellular location">
    <subcellularLocation>
        <location evidence="1">Membrane</location>
        <topology evidence="1">Single-pass membrane protein</topology>
    </subcellularLocation>
</comment>
<dbReference type="Pfam" id="PF01657">
    <property type="entry name" value="Stress-antifung"/>
    <property type="match status" value="2"/>
</dbReference>
<feature type="signal peptide" evidence="18">
    <location>
        <begin position="1"/>
        <end position="29"/>
    </location>
</feature>
<keyword evidence="7" id="KW-0677">Repeat</keyword>
<dbReference type="OrthoDB" id="1923309at2759"/>
<dbReference type="AlphaFoldDB" id="A0A9Q0R3I9"/>
<evidence type="ECO:0000256" key="7">
    <source>
        <dbReference type="ARBA" id="ARBA00022737"/>
    </source>
</evidence>
<feature type="domain" description="Gnk2-homologous" evidence="20">
    <location>
        <begin position="29"/>
        <end position="131"/>
    </location>
</feature>
<accession>A0A9Q0R3I9</accession>
<evidence type="ECO:0000256" key="14">
    <source>
        <dbReference type="ARBA" id="ARBA00023180"/>
    </source>
</evidence>
<dbReference type="PROSITE" id="PS51473">
    <property type="entry name" value="GNK2"/>
    <property type="match status" value="2"/>
</dbReference>
<comment type="caution">
    <text evidence="21">The sequence shown here is derived from an EMBL/GenBank/DDBJ whole genome shotgun (WGS) entry which is preliminary data.</text>
</comment>
<evidence type="ECO:0000256" key="1">
    <source>
        <dbReference type="ARBA" id="ARBA00004167"/>
    </source>
</evidence>
<dbReference type="CDD" id="cd14066">
    <property type="entry name" value="STKc_IRAK"/>
    <property type="match status" value="1"/>
</dbReference>
<evidence type="ECO:0000256" key="17">
    <source>
        <dbReference type="SAM" id="Phobius"/>
    </source>
</evidence>
<evidence type="ECO:0000256" key="2">
    <source>
        <dbReference type="ARBA" id="ARBA00012513"/>
    </source>
</evidence>
<comment type="catalytic activity">
    <reaction evidence="16">
        <text>L-seryl-[protein] + ATP = O-phospho-L-seryl-[protein] + ADP + H(+)</text>
        <dbReference type="Rhea" id="RHEA:17989"/>
        <dbReference type="Rhea" id="RHEA-COMP:9863"/>
        <dbReference type="Rhea" id="RHEA-COMP:11604"/>
        <dbReference type="ChEBI" id="CHEBI:15378"/>
        <dbReference type="ChEBI" id="CHEBI:29999"/>
        <dbReference type="ChEBI" id="CHEBI:30616"/>
        <dbReference type="ChEBI" id="CHEBI:83421"/>
        <dbReference type="ChEBI" id="CHEBI:456216"/>
        <dbReference type="EC" id="2.7.11.1"/>
    </reaction>
</comment>
<dbReference type="Gene3D" id="1.10.510.10">
    <property type="entry name" value="Transferase(Phosphotransferase) domain 1"/>
    <property type="match status" value="1"/>
</dbReference>
<organism evidence="21 22">
    <name type="scientific">Protea cynaroides</name>
    <dbReference type="NCBI Taxonomy" id="273540"/>
    <lineage>
        <taxon>Eukaryota</taxon>
        <taxon>Viridiplantae</taxon>
        <taxon>Streptophyta</taxon>
        <taxon>Embryophyta</taxon>
        <taxon>Tracheophyta</taxon>
        <taxon>Spermatophyta</taxon>
        <taxon>Magnoliopsida</taxon>
        <taxon>Proteales</taxon>
        <taxon>Proteaceae</taxon>
        <taxon>Protea</taxon>
    </lineage>
</organism>
<name>A0A9Q0R3I9_9MAGN</name>
<dbReference type="Gene3D" id="3.30.430.20">
    <property type="entry name" value="Gnk2 domain, C-X8-C-X2-C motif"/>
    <property type="match status" value="2"/>
</dbReference>
<dbReference type="EMBL" id="JAMYWD010000001">
    <property type="protein sequence ID" value="KAJ4982078.1"/>
    <property type="molecule type" value="Genomic_DNA"/>
</dbReference>
<keyword evidence="22" id="KW-1185">Reference proteome</keyword>
<evidence type="ECO:0000256" key="4">
    <source>
        <dbReference type="ARBA" id="ARBA00022679"/>
    </source>
</evidence>
<keyword evidence="5 17" id="KW-0812">Transmembrane</keyword>
<keyword evidence="12 17" id="KW-0472">Membrane</keyword>
<feature type="chain" id="PRO_5040302318" description="non-specific serine/threonine protein kinase" evidence="18">
    <location>
        <begin position="30"/>
        <end position="654"/>
    </location>
</feature>
<keyword evidence="6 18" id="KW-0732">Signal</keyword>
<dbReference type="PROSITE" id="PS00108">
    <property type="entry name" value="PROTEIN_KINASE_ST"/>
    <property type="match status" value="1"/>
</dbReference>
<evidence type="ECO:0000256" key="13">
    <source>
        <dbReference type="ARBA" id="ARBA00023157"/>
    </source>
</evidence>
<dbReference type="FunFam" id="3.30.200.20:FF:000195">
    <property type="entry name" value="G-type lectin S-receptor-like serine/threonine-protein kinase"/>
    <property type="match status" value="1"/>
</dbReference>
<evidence type="ECO:0000256" key="3">
    <source>
        <dbReference type="ARBA" id="ARBA00022527"/>
    </source>
</evidence>
<evidence type="ECO:0000313" key="21">
    <source>
        <dbReference type="EMBL" id="KAJ4982078.1"/>
    </source>
</evidence>
<dbReference type="Pfam" id="PF07714">
    <property type="entry name" value="PK_Tyr_Ser-Thr"/>
    <property type="match status" value="1"/>
</dbReference>
<dbReference type="SUPFAM" id="SSF56112">
    <property type="entry name" value="Protein kinase-like (PK-like)"/>
    <property type="match status" value="1"/>
</dbReference>
<evidence type="ECO:0000313" key="22">
    <source>
        <dbReference type="Proteomes" id="UP001141806"/>
    </source>
</evidence>
<dbReference type="InterPro" id="IPR011009">
    <property type="entry name" value="Kinase-like_dom_sf"/>
</dbReference>
<evidence type="ECO:0000256" key="11">
    <source>
        <dbReference type="ARBA" id="ARBA00022989"/>
    </source>
</evidence>
<dbReference type="Proteomes" id="UP001141806">
    <property type="component" value="Unassembled WGS sequence"/>
</dbReference>
<evidence type="ECO:0000259" key="19">
    <source>
        <dbReference type="PROSITE" id="PS50011"/>
    </source>
</evidence>
<keyword evidence="11 17" id="KW-1133">Transmembrane helix</keyword>
<dbReference type="PANTHER" id="PTHR27002">
    <property type="entry name" value="RECEPTOR-LIKE SERINE/THREONINE-PROTEIN KINASE SD1-8"/>
    <property type="match status" value="1"/>
</dbReference>
<dbReference type="FunFam" id="3.30.430.20:FF:000003">
    <property type="entry name" value="Cysteine-rich RLK (RECEPTOR-like protein kinase) 10"/>
    <property type="match status" value="1"/>
</dbReference>
<sequence length="654" mass="73112">MIPLLSLSKIFQLILLYSLLAGLHIPSFADPPYSSCTNKTYTVNSTFDGNLRNLFGSLSSNASLSGFYDAIVGNDPDRVYGLFLCLGFVSQEKCKDCVYTAIQDIEQYCPNRKEAFVWEEYCQLRYSTQNFLGYVDISAYYHEINIENITDPLKYSQAVRKLLGELSEQAASNSTMLYAVGDDNYSNSCKLYGLVQCTRDMSKNDCGRCLQISITDILSCCYFSRGARLMGKSCYLRYELYAFYQGANEFDSSLRTPSVSSSNGNRKKKLILITVSACVSIILLSFCIYSLVARKRAKIVQAERDNVTIQDVPLQQTGAQRDKMEAQDLPLISLANIHAATRNFSNLNMLGRGGFGPVYKGVLLDGRMVAVKRLSSNSEQGSVEFMNEVSLILKLQHKNLVRLLGCCAEGEEKILVYEYMTNGSLDFVLFDPSRHALLDWSRRYNIICGIARGVLYLHENSRLRIIHRDLKASNVLLDEHMNPKISDFGMARIFQGNNGEANTATIVGTYGYMAPEYAMEGLYSIKSDVFSFGVLLLEIITGRKNAEFLSSEVWQLWNEGEGLELMDPILMESCCTNELLRCIQIGLLCVQEDSIHRPAMSSVFVMLTSQTVDLPRPQQPTSSVGRLVIQPELSSLMAEDISINGLSVSSISPQ</sequence>
<evidence type="ECO:0000256" key="8">
    <source>
        <dbReference type="ARBA" id="ARBA00022741"/>
    </source>
</evidence>
<dbReference type="GO" id="GO:0005524">
    <property type="term" value="F:ATP binding"/>
    <property type="evidence" value="ECO:0007669"/>
    <property type="project" value="UniProtKB-KW"/>
</dbReference>
<evidence type="ECO:0000256" key="16">
    <source>
        <dbReference type="ARBA" id="ARBA00048679"/>
    </source>
</evidence>